<dbReference type="VEuPathDB" id="FungiDB:PSTT_12781"/>
<name>A0A2S4UUJ7_9BASI</name>
<feature type="transmembrane region" description="Helical" evidence="1">
    <location>
        <begin position="27"/>
        <end position="47"/>
    </location>
</feature>
<evidence type="ECO:0000313" key="2">
    <source>
        <dbReference type="EMBL" id="POW00959.1"/>
    </source>
</evidence>
<dbReference type="AlphaFoldDB" id="A0A2S4UUJ7"/>
<protein>
    <submittedName>
        <fullName evidence="2">Uncharacterized protein</fullName>
    </submittedName>
</protein>
<gene>
    <name evidence="2" type="ORF">PSTT_12781</name>
</gene>
<proteinExistence type="predicted"/>
<keyword evidence="3" id="KW-1185">Reference proteome</keyword>
<sequence length="170" mass="18298">TATASKPPPSSHPAFVPRINLLLRPGLTVGTMNTFLFLIPFIIQYFATGMQTPRGELASLGQESAIDNRGGILDFSPPPRMVDLSPVDQVSIDMPPRKDVSAYDTMIGEHNSPYKIPTYPAGRDARDRPISPDAITRTRELGCGDRGVLAAVGLLVLSLAVLAAMLIIFL</sequence>
<accession>A0A2S4UUJ7</accession>
<dbReference type="EMBL" id="PKSL01000168">
    <property type="protein sequence ID" value="POW00959.1"/>
    <property type="molecule type" value="Genomic_DNA"/>
</dbReference>
<evidence type="ECO:0000256" key="1">
    <source>
        <dbReference type="SAM" id="Phobius"/>
    </source>
</evidence>
<keyword evidence="1" id="KW-0472">Membrane</keyword>
<reference evidence="2" key="1">
    <citation type="submission" date="2017-12" db="EMBL/GenBank/DDBJ databases">
        <title>Gene loss provides genomic basis for host adaptation in cereal stripe rust fungi.</title>
        <authorList>
            <person name="Xia C."/>
        </authorList>
    </citation>
    <scope>NUCLEOTIDE SEQUENCE [LARGE SCALE GENOMIC DNA]</scope>
    <source>
        <strain evidence="2">93-210</strain>
    </source>
</reference>
<dbReference type="Proteomes" id="UP000239156">
    <property type="component" value="Unassembled WGS sequence"/>
</dbReference>
<comment type="caution">
    <text evidence="2">The sequence shown here is derived from an EMBL/GenBank/DDBJ whole genome shotgun (WGS) entry which is preliminary data.</text>
</comment>
<feature type="non-terminal residue" evidence="2">
    <location>
        <position position="1"/>
    </location>
</feature>
<feature type="transmembrane region" description="Helical" evidence="1">
    <location>
        <begin position="147"/>
        <end position="169"/>
    </location>
</feature>
<evidence type="ECO:0000313" key="3">
    <source>
        <dbReference type="Proteomes" id="UP000239156"/>
    </source>
</evidence>
<organism evidence="2 3">
    <name type="scientific">Puccinia striiformis</name>
    <dbReference type="NCBI Taxonomy" id="27350"/>
    <lineage>
        <taxon>Eukaryota</taxon>
        <taxon>Fungi</taxon>
        <taxon>Dikarya</taxon>
        <taxon>Basidiomycota</taxon>
        <taxon>Pucciniomycotina</taxon>
        <taxon>Pucciniomycetes</taxon>
        <taxon>Pucciniales</taxon>
        <taxon>Pucciniaceae</taxon>
        <taxon>Puccinia</taxon>
    </lineage>
</organism>
<keyword evidence="1" id="KW-0812">Transmembrane</keyword>
<keyword evidence="1" id="KW-1133">Transmembrane helix</keyword>